<evidence type="ECO:0000313" key="2">
    <source>
        <dbReference type="Proteomes" id="UP000257080"/>
    </source>
</evidence>
<sequence length="401" mass="42460">MIGQAYPWDLVDHPGRAAQWREGGVDELAIASSYHAVRALSWRPDGSVAVIQQQRSAHYLPGSDRWVGRALRPRPPVGLPHNLFPRSVDTAREAGLGVRAWVVLTHADHEAGSPEAAFSTVDLFGNRSRFALCPSNAEVREYARGLLVDVLNQTGVDRFLIESLQPLGFRHLVAHDKSPFSALDDSAIDLLSVCFCTACEQDARQRGIDLAAAGAVLRAAFARGRARGGGRPGAAATADEVAAVLVQLDELRRSASTRFLSELAEPEGGQPLDLTLAATAHQQTFGPFASVTSADAQPGGASGFCAELSAPGGAGWADAQTFAEWGAARVAGTLNLTRSGATVREALADSHPTGTPPIGALDELFLYHLGAQRPADFDTLGLAELPGARTRSIPTETEPDR</sequence>
<protein>
    <submittedName>
        <fullName evidence="1">Uncharacterized protein</fullName>
    </submittedName>
</protein>
<proteinExistence type="predicted"/>
<accession>A0A3E0WCG8</accession>
<name>A0A3E0WCG8_9MICO</name>
<comment type="caution">
    <text evidence="1">The sequence shown here is derived from an EMBL/GenBank/DDBJ whole genome shotgun (WGS) entry which is preliminary data.</text>
</comment>
<dbReference type="Proteomes" id="UP000257080">
    <property type="component" value="Unassembled WGS sequence"/>
</dbReference>
<organism evidence="1 2">
    <name type="scientific">Subtercola boreus</name>
    <dbReference type="NCBI Taxonomy" id="120213"/>
    <lineage>
        <taxon>Bacteria</taxon>
        <taxon>Bacillati</taxon>
        <taxon>Actinomycetota</taxon>
        <taxon>Actinomycetes</taxon>
        <taxon>Micrococcales</taxon>
        <taxon>Microbacteriaceae</taxon>
        <taxon>Subtercola</taxon>
    </lineage>
</organism>
<gene>
    <name evidence="1" type="ORF">B7R25_05105</name>
</gene>
<dbReference type="AlphaFoldDB" id="A0A3E0WCG8"/>
<dbReference type="EMBL" id="NBXE01000017">
    <property type="protein sequence ID" value="RFA28097.1"/>
    <property type="molecule type" value="Genomic_DNA"/>
</dbReference>
<evidence type="ECO:0000313" key="1">
    <source>
        <dbReference type="EMBL" id="RFA28097.1"/>
    </source>
</evidence>
<reference evidence="1 2" key="1">
    <citation type="submission" date="2017-04" db="EMBL/GenBank/DDBJ databases">
        <title>Comparative genome analysis of Subtercola boreus.</title>
        <authorList>
            <person name="Cho Y.-J."/>
            <person name="Cho A."/>
            <person name="Kim O.-S."/>
            <person name="Lee J.-I."/>
        </authorList>
    </citation>
    <scope>NUCLEOTIDE SEQUENCE [LARGE SCALE GENOMIC DNA]</scope>
    <source>
        <strain evidence="1 2">P28004</strain>
    </source>
</reference>